<accession>A0AAV5HKU2</accession>
<dbReference type="AlphaFoldDB" id="A0AAV5HKU2"/>
<proteinExistence type="predicted"/>
<comment type="caution">
    <text evidence="1">The sequence shown here is derived from an EMBL/GenBank/DDBJ whole genome shotgun (WGS) entry which is preliminary data.</text>
</comment>
<protein>
    <submittedName>
        <fullName evidence="1">Uncharacterized protein</fullName>
    </submittedName>
</protein>
<dbReference type="Pfam" id="PF05056">
    <property type="entry name" value="DUF674"/>
    <property type="match status" value="1"/>
</dbReference>
<keyword evidence="2" id="KW-1185">Reference proteome</keyword>
<evidence type="ECO:0000313" key="2">
    <source>
        <dbReference type="Proteomes" id="UP001054252"/>
    </source>
</evidence>
<dbReference type="Proteomes" id="UP001054252">
    <property type="component" value="Unassembled WGS sequence"/>
</dbReference>
<dbReference type="PANTHER" id="PTHR33103:SF111">
    <property type="entry name" value="DUF674 DOMAIN-CONTAINING PROTEIN"/>
    <property type="match status" value="1"/>
</dbReference>
<name>A0AAV5HKU2_9ROSI</name>
<reference evidence="1 2" key="1">
    <citation type="journal article" date="2021" name="Commun. Biol.">
        <title>The genome of Shorea leprosula (Dipterocarpaceae) highlights the ecological relevance of drought in aseasonal tropical rainforests.</title>
        <authorList>
            <person name="Ng K.K.S."/>
            <person name="Kobayashi M.J."/>
            <person name="Fawcett J.A."/>
            <person name="Hatakeyama M."/>
            <person name="Paape T."/>
            <person name="Ng C.H."/>
            <person name="Ang C.C."/>
            <person name="Tnah L.H."/>
            <person name="Lee C.T."/>
            <person name="Nishiyama T."/>
            <person name="Sese J."/>
            <person name="O'Brien M.J."/>
            <person name="Copetti D."/>
            <person name="Mohd Noor M.I."/>
            <person name="Ong R.C."/>
            <person name="Putra M."/>
            <person name="Sireger I.Z."/>
            <person name="Indrioko S."/>
            <person name="Kosugi Y."/>
            <person name="Izuno A."/>
            <person name="Isagi Y."/>
            <person name="Lee S.L."/>
            <person name="Shimizu K.K."/>
        </authorList>
    </citation>
    <scope>NUCLEOTIDE SEQUENCE [LARGE SCALE GENOMIC DNA]</scope>
    <source>
        <strain evidence="1">214</strain>
    </source>
</reference>
<dbReference type="EMBL" id="BPVZ01000001">
    <property type="protein sequence ID" value="GKU87087.1"/>
    <property type="molecule type" value="Genomic_DNA"/>
</dbReference>
<sequence>MRIASPPILVEPSKKSLSNDGGYVSGELIYTVMDDLSVRPNSAVFGITMLNRLEIKSIVTVKTRGVCLGTSEAFKLLKASL</sequence>
<organism evidence="1 2">
    <name type="scientific">Rubroshorea leprosula</name>
    <dbReference type="NCBI Taxonomy" id="152421"/>
    <lineage>
        <taxon>Eukaryota</taxon>
        <taxon>Viridiplantae</taxon>
        <taxon>Streptophyta</taxon>
        <taxon>Embryophyta</taxon>
        <taxon>Tracheophyta</taxon>
        <taxon>Spermatophyta</taxon>
        <taxon>Magnoliopsida</taxon>
        <taxon>eudicotyledons</taxon>
        <taxon>Gunneridae</taxon>
        <taxon>Pentapetalae</taxon>
        <taxon>rosids</taxon>
        <taxon>malvids</taxon>
        <taxon>Malvales</taxon>
        <taxon>Dipterocarpaceae</taxon>
        <taxon>Rubroshorea</taxon>
    </lineage>
</organism>
<evidence type="ECO:0000313" key="1">
    <source>
        <dbReference type="EMBL" id="GKU87087.1"/>
    </source>
</evidence>
<dbReference type="PANTHER" id="PTHR33103">
    <property type="entry name" value="OS01G0153900 PROTEIN"/>
    <property type="match status" value="1"/>
</dbReference>
<dbReference type="InterPro" id="IPR007750">
    <property type="entry name" value="DUF674"/>
</dbReference>
<gene>
    <name evidence="1" type="ORF">SLEP1_g1538</name>
</gene>